<dbReference type="InterPro" id="IPR022616">
    <property type="entry name" value="Glyco_hydro_4_C"/>
</dbReference>
<keyword evidence="10" id="KW-0408">Iron</keyword>
<evidence type="ECO:0000313" key="17">
    <source>
        <dbReference type="Proteomes" id="UP000248544"/>
    </source>
</evidence>
<organism evidence="16 17">
    <name type="scientific">Spongiactinospora gelatinilytica</name>
    <dbReference type="NCBI Taxonomy" id="2666298"/>
    <lineage>
        <taxon>Bacteria</taxon>
        <taxon>Bacillati</taxon>
        <taxon>Actinomycetota</taxon>
        <taxon>Actinomycetes</taxon>
        <taxon>Streptosporangiales</taxon>
        <taxon>Streptosporangiaceae</taxon>
        <taxon>Spongiactinospora</taxon>
    </lineage>
</organism>
<keyword evidence="10" id="KW-0533">Nickel</keyword>
<evidence type="ECO:0000256" key="13">
    <source>
        <dbReference type="SAM" id="MobiDB-lite"/>
    </source>
</evidence>
<sequence>MSDQAGWTVFIGVIALIIAIVAWLLPDPFHINDRPTALSVTMVPPPPADPPERSTEESTDKRTEEAAEELTKERSEEPSEDPEPEPEPEPEPRPDPVSSARAAGFPGQVQVPPGATLTRPARGTPPGRFAAHFRVESDGVESMVKIALIGAGSRCFGPATLRDVFLSEPLSALPLEVRLMDLDSAALERALGYARHLNDRLGRGHRISATADLDTAVQGANFVITAFEHRREHYWAMDFHVPRMYGFKQPYGENGGVGGIFHTLRNLPPMMEVARAIERLAPGAWLLNYTNPENRLVEAVSSLTGVKAAGLCHGIVTGRRQVCRLLGLADEHLEAWAAGINHFTVFESLRDRRTGEDLYPRLRETEARGDELARWQELALGRIILRRFGRWPSPSSNHYGEYLAWGHDFVLSGVQYYYDPARGHPWETGEPPKFIYELTDRHTGGPWPGPPKERPGEPDDPSEAPLEPSIEFGIPVIEGLTCEERMIDAVNVVNDGAVPNLPADSVVEVPAVADAGGIRARRMSPLPEALAALLRTQLSIHKLIIEAYRERSKDALLQAVLLDPVVDSYPRAVAMTDHLLDLQKDVLPPLR</sequence>
<dbReference type="SUPFAM" id="SSF51735">
    <property type="entry name" value="NAD(P)-binding Rossmann-fold domains"/>
    <property type="match status" value="1"/>
</dbReference>
<dbReference type="EMBL" id="POUA01000041">
    <property type="protein sequence ID" value="PZG51539.1"/>
    <property type="molecule type" value="Genomic_DNA"/>
</dbReference>
<feature type="domain" description="Glycosyl hydrolase family 4 C-terminal" evidence="15">
    <location>
        <begin position="338"/>
        <end position="566"/>
    </location>
</feature>
<proteinExistence type="inferred from homology"/>
<keyword evidence="14" id="KW-1133">Transmembrane helix</keyword>
<evidence type="ECO:0000256" key="8">
    <source>
        <dbReference type="ARBA" id="ARBA00023295"/>
    </source>
</evidence>
<keyword evidence="8 12" id="KW-0326">Glycosidase</keyword>
<dbReference type="InterPro" id="IPR015955">
    <property type="entry name" value="Lactate_DH/Glyco_Ohase_4_C"/>
</dbReference>
<dbReference type="Proteomes" id="UP000248544">
    <property type="component" value="Unassembled WGS sequence"/>
</dbReference>
<feature type="binding site" evidence="10">
    <location>
        <position position="312"/>
    </location>
    <ligand>
        <name>Mn(2+)</name>
        <dbReference type="ChEBI" id="CHEBI:29035"/>
    </ligand>
</feature>
<feature type="compositionally biased region" description="Acidic residues" evidence="13">
    <location>
        <begin position="78"/>
        <end position="89"/>
    </location>
</feature>
<evidence type="ECO:0000256" key="3">
    <source>
        <dbReference type="ARBA" id="ARBA00022723"/>
    </source>
</evidence>
<feature type="site" description="Increases basicity of active site Tyr" evidence="11">
    <location>
        <position position="253"/>
    </location>
</feature>
<feature type="binding site" evidence="9">
    <location>
        <position position="422"/>
    </location>
    <ligand>
        <name>substrate</name>
    </ligand>
</feature>
<dbReference type="Gene3D" id="3.90.1820.10">
    <property type="entry name" value="AglA-like glucosidase"/>
    <property type="match status" value="1"/>
</dbReference>
<feature type="region of interest" description="Disordered" evidence="13">
    <location>
        <begin position="40"/>
        <end position="125"/>
    </location>
</feature>
<comment type="cofactor">
    <cofactor evidence="1">
        <name>Mn(2+)</name>
        <dbReference type="ChEBI" id="CHEBI:29035"/>
    </cofactor>
</comment>
<dbReference type="Pfam" id="PF02056">
    <property type="entry name" value="Glyco_hydro_4"/>
    <property type="match status" value="1"/>
</dbReference>
<evidence type="ECO:0000256" key="5">
    <source>
        <dbReference type="ARBA" id="ARBA00023027"/>
    </source>
</evidence>
<dbReference type="InterPro" id="IPR053715">
    <property type="entry name" value="GH4_Enzyme_sf"/>
</dbReference>
<evidence type="ECO:0000256" key="4">
    <source>
        <dbReference type="ARBA" id="ARBA00022801"/>
    </source>
</evidence>
<dbReference type="Pfam" id="PF11975">
    <property type="entry name" value="Glyco_hydro_4C"/>
    <property type="match status" value="1"/>
</dbReference>
<keyword evidence="10" id="KW-0170">Cobalt</keyword>
<protein>
    <submittedName>
        <fullName evidence="16">Alpha-galactosidase</fullName>
    </submittedName>
</protein>
<evidence type="ECO:0000256" key="14">
    <source>
        <dbReference type="SAM" id="Phobius"/>
    </source>
</evidence>
<gene>
    <name evidence="16" type="ORF">C1I98_08180</name>
</gene>
<feature type="region of interest" description="Disordered" evidence="13">
    <location>
        <begin position="438"/>
        <end position="467"/>
    </location>
</feature>
<feature type="compositionally biased region" description="Basic and acidic residues" evidence="13">
    <location>
        <begin position="50"/>
        <end position="77"/>
    </location>
</feature>
<feature type="transmembrane region" description="Helical" evidence="14">
    <location>
        <begin position="7"/>
        <end position="25"/>
    </location>
</feature>
<evidence type="ECO:0000259" key="15">
    <source>
        <dbReference type="Pfam" id="PF11975"/>
    </source>
</evidence>
<evidence type="ECO:0000256" key="6">
    <source>
        <dbReference type="ARBA" id="ARBA00023211"/>
    </source>
</evidence>
<dbReference type="InterPro" id="IPR001088">
    <property type="entry name" value="Glyco_hydro_4"/>
</dbReference>
<comment type="cofactor">
    <cofactor evidence="12">
        <name>NAD(+)</name>
        <dbReference type="ChEBI" id="CHEBI:57540"/>
    </cofactor>
    <text evidence="12">Binds 1 NAD(+) per subunit.</text>
</comment>
<keyword evidence="6 10" id="KW-0464">Manganese</keyword>
<evidence type="ECO:0000256" key="7">
    <source>
        <dbReference type="ARBA" id="ARBA00023277"/>
    </source>
</evidence>
<dbReference type="GO" id="GO:0016616">
    <property type="term" value="F:oxidoreductase activity, acting on the CH-OH group of donors, NAD or NADP as acceptor"/>
    <property type="evidence" value="ECO:0007669"/>
    <property type="project" value="InterPro"/>
</dbReference>
<dbReference type="PANTHER" id="PTHR32092">
    <property type="entry name" value="6-PHOSPHO-BETA-GLUCOSIDASE-RELATED"/>
    <property type="match status" value="1"/>
</dbReference>
<feature type="binding site" evidence="9">
    <location>
        <position position="291"/>
    </location>
    <ligand>
        <name>substrate</name>
    </ligand>
</feature>
<keyword evidence="14" id="KW-0472">Membrane</keyword>
<feature type="binding site" evidence="10">
    <location>
        <position position="342"/>
    </location>
    <ligand>
        <name>Mn(2+)</name>
        <dbReference type="ChEBI" id="CHEBI:29035"/>
    </ligand>
</feature>
<dbReference type="GO" id="GO:0005975">
    <property type="term" value="P:carbohydrate metabolic process"/>
    <property type="evidence" value="ECO:0007669"/>
    <property type="project" value="InterPro"/>
</dbReference>
<evidence type="ECO:0000256" key="10">
    <source>
        <dbReference type="PIRSR" id="PIRSR601088-3"/>
    </source>
</evidence>
<dbReference type="PRINTS" id="PR00732">
    <property type="entry name" value="GLHYDRLASE4"/>
</dbReference>
<comment type="similarity">
    <text evidence="2 12">Belongs to the glycosyl hydrolase 4 family.</text>
</comment>
<comment type="caution">
    <text evidence="16">The sequence shown here is derived from an EMBL/GenBank/DDBJ whole genome shotgun (WGS) entry which is preliminary data.</text>
</comment>
<keyword evidence="14" id="KW-0812">Transmembrane</keyword>
<reference evidence="16 17" key="1">
    <citation type="submission" date="2018-01" db="EMBL/GenBank/DDBJ databases">
        <title>Draft genome sequence of Sphaerisporangium sp. 7K107.</title>
        <authorList>
            <person name="Sahin N."/>
            <person name="Saygin H."/>
            <person name="Ay H."/>
        </authorList>
    </citation>
    <scope>NUCLEOTIDE SEQUENCE [LARGE SCALE GENOMIC DNA]</scope>
    <source>
        <strain evidence="16 17">7K107</strain>
    </source>
</reference>
<name>A0A2W2H9E2_9ACTN</name>
<evidence type="ECO:0000313" key="16">
    <source>
        <dbReference type="EMBL" id="PZG51539.1"/>
    </source>
</evidence>
<dbReference type="GO" id="GO:0004553">
    <property type="term" value="F:hydrolase activity, hydrolyzing O-glycosyl compounds"/>
    <property type="evidence" value="ECO:0007669"/>
    <property type="project" value="InterPro"/>
</dbReference>
<accession>A0A2W2H9E2</accession>
<evidence type="ECO:0000256" key="1">
    <source>
        <dbReference type="ARBA" id="ARBA00001936"/>
    </source>
</evidence>
<keyword evidence="17" id="KW-1185">Reference proteome</keyword>
<evidence type="ECO:0000256" key="12">
    <source>
        <dbReference type="RuleBase" id="RU361152"/>
    </source>
</evidence>
<dbReference type="InterPro" id="IPR036291">
    <property type="entry name" value="NAD(P)-bd_dom_sf"/>
</dbReference>
<evidence type="ECO:0000256" key="9">
    <source>
        <dbReference type="PIRSR" id="PIRSR601088-2"/>
    </source>
</evidence>
<evidence type="ECO:0000256" key="11">
    <source>
        <dbReference type="PIRSR" id="PIRSR601088-4"/>
    </source>
</evidence>
<keyword evidence="3 10" id="KW-0479">Metal-binding</keyword>
<dbReference type="PANTHER" id="PTHR32092:SF6">
    <property type="entry name" value="ALPHA-GALACTOSIDASE"/>
    <property type="match status" value="1"/>
</dbReference>
<keyword evidence="5 12" id="KW-0520">NAD</keyword>
<keyword evidence="7" id="KW-0119">Carbohydrate metabolism</keyword>
<evidence type="ECO:0000256" key="2">
    <source>
        <dbReference type="ARBA" id="ARBA00010141"/>
    </source>
</evidence>
<dbReference type="RefSeq" id="WP_111166471.1">
    <property type="nucleotide sequence ID" value="NZ_POUA01000041.1"/>
</dbReference>
<dbReference type="AlphaFoldDB" id="A0A2W2H9E2"/>
<keyword evidence="4 12" id="KW-0378">Hydrolase</keyword>
<dbReference type="SUPFAM" id="SSF56327">
    <property type="entry name" value="LDH C-terminal domain-like"/>
    <property type="match status" value="1"/>
</dbReference>
<dbReference type="GO" id="GO:0046872">
    <property type="term" value="F:metal ion binding"/>
    <property type="evidence" value="ECO:0007669"/>
    <property type="project" value="UniProtKB-KW"/>
</dbReference>